<reference evidence="1" key="2">
    <citation type="submission" date="2021-01" db="UniProtKB">
        <authorList>
            <consortium name="EnsemblPlants"/>
        </authorList>
    </citation>
    <scope>IDENTIFICATION</scope>
</reference>
<proteinExistence type="predicted"/>
<dbReference type="EMBL" id="LRBV02000005">
    <property type="status" value="NOT_ANNOTATED_CDS"/>
    <property type="molecule type" value="Genomic_DNA"/>
</dbReference>
<accession>A0A7N2LQL6</accession>
<reference evidence="1 2" key="1">
    <citation type="journal article" date="2016" name="G3 (Bethesda)">
        <title>First Draft Assembly and Annotation of the Genome of a California Endemic Oak Quercus lobata Nee (Fagaceae).</title>
        <authorList>
            <person name="Sork V.L."/>
            <person name="Fitz-Gibbon S.T."/>
            <person name="Puiu D."/>
            <person name="Crepeau M."/>
            <person name="Gugger P.F."/>
            <person name="Sherman R."/>
            <person name="Stevens K."/>
            <person name="Langley C.H."/>
            <person name="Pellegrini M."/>
            <person name="Salzberg S.L."/>
        </authorList>
    </citation>
    <scope>NUCLEOTIDE SEQUENCE [LARGE SCALE GENOMIC DNA]</scope>
    <source>
        <strain evidence="1 2">cv. SW786</strain>
    </source>
</reference>
<dbReference type="Gramene" id="QL05p044703:mrna">
    <property type="protein sequence ID" value="QL05p044703:mrna:CDS:1"/>
    <property type="gene ID" value="QL05p044703"/>
</dbReference>
<sequence length="196" mass="22577">MTTMLNVFPIKFQLRMLVKSEIYKGGSPEPHTSLENTFPKRVSAFLSEEDKVLLRDNGDRFCLLHDLGIPERYDAPVLQKITSVAASARGSRMPIVADMMLMVKRVIRMPTNQDLEFSSDEDETDDDMILLHSIETYEPKPIPRRNIPFELWRRFGFKEGQTRFKGIKDANCCGYDAHGETCNKDAHESRFGVFKR</sequence>
<dbReference type="InParanoid" id="A0A7N2LQL6"/>
<dbReference type="AlphaFoldDB" id="A0A7N2LQL6"/>
<organism evidence="1 2">
    <name type="scientific">Quercus lobata</name>
    <name type="common">Valley oak</name>
    <dbReference type="NCBI Taxonomy" id="97700"/>
    <lineage>
        <taxon>Eukaryota</taxon>
        <taxon>Viridiplantae</taxon>
        <taxon>Streptophyta</taxon>
        <taxon>Embryophyta</taxon>
        <taxon>Tracheophyta</taxon>
        <taxon>Spermatophyta</taxon>
        <taxon>Magnoliopsida</taxon>
        <taxon>eudicotyledons</taxon>
        <taxon>Gunneridae</taxon>
        <taxon>Pentapetalae</taxon>
        <taxon>rosids</taxon>
        <taxon>fabids</taxon>
        <taxon>Fagales</taxon>
        <taxon>Fagaceae</taxon>
        <taxon>Quercus</taxon>
    </lineage>
</organism>
<name>A0A7N2LQL6_QUELO</name>
<dbReference type="Proteomes" id="UP000594261">
    <property type="component" value="Chromosome 5"/>
</dbReference>
<keyword evidence="2" id="KW-1185">Reference proteome</keyword>
<protein>
    <submittedName>
        <fullName evidence="1">Uncharacterized protein</fullName>
    </submittedName>
</protein>
<evidence type="ECO:0000313" key="2">
    <source>
        <dbReference type="Proteomes" id="UP000594261"/>
    </source>
</evidence>
<dbReference type="EnsemblPlants" id="QL05p044703:mrna">
    <property type="protein sequence ID" value="QL05p044703:mrna:CDS:1"/>
    <property type="gene ID" value="QL05p044703"/>
</dbReference>
<evidence type="ECO:0000313" key="1">
    <source>
        <dbReference type="EnsemblPlants" id="QL05p044703:mrna:CDS:1"/>
    </source>
</evidence>